<feature type="region of interest" description="Disordered" evidence="7">
    <location>
        <begin position="407"/>
        <end position="454"/>
    </location>
</feature>
<keyword evidence="5 8" id="KW-1133">Transmembrane helix</keyword>
<dbReference type="InterPro" id="IPR036259">
    <property type="entry name" value="MFS_trans_sf"/>
</dbReference>
<evidence type="ECO:0000256" key="1">
    <source>
        <dbReference type="ARBA" id="ARBA00004651"/>
    </source>
</evidence>
<protein>
    <submittedName>
        <fullName evidence="9">MFS transporter</fullName>
    </submittedName>
</protein>
<keyword evidence="10" id="KW-1185">Reference proteome</keyword>
<gene>
    <name evidence="9" type="ORF">HUT08_10735</name>
</gene>
<keyword evidence="2" id="KW-0813">Transport</keyword>
<feature type="transmembrane region" description="Helical" evidence="8">
    <location>
        <begin position="280"/>
        <end position="301"/>
    </location>
</feature>
<name>A0A7H8N6A7_9ACTN</name>
<dbReference type="Proteomes" id="UP000509303">
    <property type="component" value="Chromosome"/>
</dbReference>
<evidence type="ECO:0000256" key="6">
    <source>
        <dbReference type="ARBA" id="ARBA00023136"/>
    </source>
</evidence>
<dbReference type="GO" id="GO:0022857">
    <property type="term" value="F:transmembrane transporter activity"/>
    <property type="evidence" value="ECO:0007669"/>
    <property type="project" value="InterPro"/>
</dbReference>
<reference evidence="9 10" key="1">
    <citation type="submission" date="2020-06" db="EMBL/GenBank/DDBJ databases">
        <title>Genome mining for natural products.</title>
        <authorList>
            <person name="Zhang B."/>
            <person name="Shi J."/>
            <person name="Ge H."/>
        </authorList>
    </citation>
    <scope>NUCLEOTIDE SEQUENCE [LARGE SCALE GENOMIC DNA]</scope>
    <source>
        <strain evidence="9 10">NA00687</strain>
    </source>
</reference>
<feature type="transmembrane region" description="Helical" evidence="8">
    <location>
        <begin position="167"/>
        <end position="185"/>
    </location>
</feature>
<feature type="transmembrane region" description="Helical" evidence="8">
    <location>
        <begin position="214"/>
        <end position="241"/>
    </location>
</feature>
<feature type="transmembrane region" description="Helical" evidence="8">
    <location>
        <begin position="247"/>
        <end position="268"/>
    </location>
</feature>
<dbReference type="InterPro" id="IPR050171">
    <property type="entry name" value="MFS_Transporters"/>
</dbReference>
<evidence type="ECO:0000256" key="8">
    <source>
        <dbReference type="SAM" id="Phobius"/>
    </source>
</evidence>
<keyword evidence="4 8" id="KW-0812">Transmembrane</keyword>
<feature type="compositionally biased region" description="Basic and acidic residues" evidence="7">
    <location>
        <begin position="407"/>
        <end position="432"/>
    </location>
</feature>
<dbReference type="GO" id="GO:0005886">
    <property type="term" value="C:plasma membrane"/>
    <property type="evidence" value="ECO:0007669"/>
    <property type="project" value="UniProtKB-SubCell"/>
</dbReference>
<dbReference type="InterPro" id="IPR011701">
    <property type="entry name" value="MFS"/>
</dbReference>
<evidence type="ECO:0000256" key="5">
    <source>
        <dbReference type="ARBA" id="ARBA00022989"/>
    </source>
</evidence>
<evidence type="ECO:0000256" key="4">
    <source>
        <dbReference type="ARBA" id="ARBA00022692"/>
    </source>
</evidence>
<evidence type="ECO:0000313" key="9">
    <source>
        <dbReference type="EMBL" id="QKW49941.1"/>
    </source>
</evidence>
<feature type="transmembrane region" description="Helical" evidence="8">
    <location>
        <begin position="79"/>
        <end position="104"/>
    </location>
</feature>
<dbReference type="AlphaFoldDB" id="A0A7H8N6A7"/>
<evidence type="ECO:0000256" key="3">
    <source>
        <dbReference type="ARBA" id="ARBA00022475"/>
    </source>
</evidence>
<dbReference type="RefSeq" id="WP_176161676.1">
    <property type="nucleotide sequence ID" value="NZ_CP054929.1"/>
</dbReference>
<keyword evidence="6 8" id="KW-0472">Membrane</keyword>
<dbReference type="SUPFAM" id="SSF103473">
    <property type="entry name" value="MFS general substrate transporter"/>
    <property type="match status" value="1"/>
</dbReference>
<dbReference type="EMBL" id="CP054929">
    <property type="protein sequence ID" value="QKW49941.1"/>
    <property type="molecule type" value="Genomic_DNA"/>
</dbReference>
<evidence type="ECO:0000256" key="2">
    <source>
        <dbReference type="ARBA" id="ARBA00022448"/>
    </source>
</evidence>
<feature type="compositionally biased region" description="Pro residues" evidence="7">
    <location>
        <begin position="434"/>
        <end position="444"/>
    </location>
</feature>
<dbReference type="PANTHER" id="PTHR23517">
    <property type="entry name" value="RESISTANCE PROTEIN MDTM, PUTATIVE-RELATED-RELATED"/>
    <property type="match status" value="1"/>
</dbReference>
<feature type="transmembrane region" description="Helical" evidence="8">
    <location>
        <begin position="49"/>
        <end position="67"/>
    </location>
</feature>
<sequence length="454" mass="47466">MFKELIPPPGPPRGLALAQLVCRLGDGAYNICAALYFTRIVGLSPFQMSLGLTIGWSAALVLSVPLGHLADRAGPRGTAVTLFVCAALSVASFIFITSFVPFIIASCAYAVSQRGGSAAEQALLAGLVPKDQVTRVRAFVQSSYNAGMTIGAGLGGLVLLFDRQGAYYAAFALNGIAFLVAAYILRRLPAVAPVPKAPTSPDGRPTGKSVFRDAPYVVISVLNTVLLLYVPLIAVALPLWISEHTSAPVSLLSVMLMLNTVVVALFQVRVSEGVKDLTSAIRYLLLGSFLLAAACVAFAFSGTWDSAWTAGILLVVAAGLMVVGEMMQAAGEWEVSFGLAPQGKTGQYQAFFGNGITVAEMLGPLVLTGLIVYWGAPGWILLGGLFVAVSAAMAPVIRWGGRVRDENEQLERESLAAADADRPAERAGERAEPPSGPAPAPAPDHPGEAVDDLV</sequence>
<comment type="subcellular location">
    <subcellularLocation>
        <location evidence="1">Cell membrane</location>
        <topology evidence="1">Multi-pass membrane protein</topology>
    </subcellularLocation>
</comment>
<feature type="transmembrane region" description="Helical" evidence="8">
    <location>
        <begin position="379"/>
        <end position="397"/>
    </location>
</feature>
<dbReference type="Pfam" id="PF07690">
    <property type="entry name" value="MFS_1"/>
    <property type="match status" value="1"/>
</dbReference>
<feature type="transmembrane region" description="Helical" evidence="8">
    <location>
        <begin position="144"/>
        <end position="161"/>
    </location>
</feature>
<dbReference type="Gene3D" id="1.20.1250.20">
    <property type="entry name" value="MFS general substrate transporter like domains"/>
    <property type="match status" value="1"/>
</dbReference>
<dbReference type="PANTHER" id="PTHR23517:SF2">
    <property type="entry name" value="MULTIDRUG RESISTANCE PROTEIN MDTH"/>
    <property type="match status" value="1"/>
</dbReference>
<proteinExistence type="predicted"/>
<evidence type="ECO:0000256" key="7">
    <source>
        <dbReference type="SAM" id="MobiDB-lite"/>
    </source>
</evidence>
<organism evidence="9 10">
    <name type="scientific">Streptomyces buecherae</name>
    <dbReference type="NCBI Taxonomy" id="2763006"/>
    <lineage>
        <taxon>Bacteria</taxon>
        <taxon>Bacillati</taxon>
        <taxon>Actinomycetota</taxon>
        <taxon>Actinomycetes</taxon>
        <taxon>Kitasatosporales</taxon>
        <taxon>Streptomycetaceae</taxon>
        <taxon>Streptomyces</taxon>
    </lineage>
</organism>
<accession>A0A7H8N6A7</accession>
<keyword evidence="3" id="KW-1003">Cell membrane</keyword>
<feature type="transmembrane region" description="Helical" evidence="8">
    <location>
        <begin position="307"/>
        <end position="330"/>
    </location>
</feature>
<evidence type="ECO:0000313" key="10">
    <source>
        <dbReference type="Proteomes" id="UP000509303"/>
    </source>
</evidence>